<dbReference type="eggNOG" id="COG0739">
    <property type="taxonomic scope" value="Bacteria"/>
</dbReference>
<sequence>MKPTRLLLLASTALMLAACDFVRFPGDGGPSPETPDTGPAVPPGAPGPPPPSAPVDDPYGTGGDTGTDDGDVDAGPDMPTDAVTDDPAEPDDGSDDLPDDTDAATDTDADAPADDADTPAADDTTDGEPDADTNNPDDTDTVPDTDIDTDLDAGDDTDTNPPSDDDAGSDDTQAPDTPGDTDTPANDGGDDTASLPDPVEPTFSYFEAGALLPGSGQGAPDQIAYAPDIVFPIADAPAYLQSQVFSFGGGVAGGDQCDARNYTYPWRDNFCEVRSANRTSPYCPLPKVHQGQDIRVGTAADCNTLRRTSAADRALHKVVAVEDGIISHVGTYSVNLRAGGRIYKYMHMNMSKLEVKAGDPVTAGQHIGYVSNDFGGTPTTFHLHFEITQNDANSGWIHVPPYLSLAEAYERREGGPGEVIETGGVEVATAPFIIPEGMEIIE</sequence>
<dbReference type="Proteomes" id="UP000024547">
    <property type="component" value="Unassembled WGS sequence"/>
</dbReference>
<organism evidence="4 5">
    <name type="scientific">Hyphomonas atlantica</name>
    <dbReference type="NCBI Taxonomy" id="1280948"/>
    <lineage>
        <taxon>Bacteria</taxon>
        <taxon>Pseudomonadati</taxon>
        <taxon>Pseudomonadota</taxon>
        <taxon>Alphaproteobacteria</taxon>
        <taxon>Hyphomonadales</taxon>
        <taxon>Hyphomonadaceae</taxon>
        <taxon>Hyphomonas</taxon>
    </lineage>
</organism>
<dbReference type="AlphaFoldDB" id="A0A059ECE5"/>
<evidence type="ECO:0000256" key="2">
    <source>
        <dbReference type="SAM" id="SignalP"/>
    </source>
</evidence>
<feature type="region of interest" description="Disordered" evidence="1">
    <location>
        <begin position="22"/>
        <end position="201"/>
    </location>
</feature>
<evidence type="ECO:0000259" key="3">
    <source>
        <dbReference type="Pfam" id="PF01551"/>
    </source>
</evidence>
<feature type="chain" id="PRO_5001576150" description="M23ase beta-sheet core domain-containing protein" evidence="2">
    <location>
        <begin position="18"/>
        <end position="442"/>
    </location>
</feature>
<proteinExistence type="predicted"/>
<dbReference type="STRING" id="1280948.HY36_02095"/>
<dbReference type="EMBL" id="AWFH01000001">
    <property type="protein sequence ID" value="KCZ65197.1"/>
    <property type="molecule type" value="Genomic_DNA"/>
</dbReference>
<feature type="signal peptide" evidence="2">
    <location>
        <begin position="1"/>
        <end position="17"/>
    </location>
</feature>
<feature type="domain" description="M23ase beta-sheet core" evidence="3">
    <location>
        <begin position="316"/>
        <end position="391"/>
    </location>
</feature>
<dbReference type="SUPFAM" id="SSF51261">
    <property type="entry name" value="Duplicated hybrid motif"/>
    <property type="match status" value="1"/>
</dbReference>
<dbReference type="InterPro" id="IPR050570">
    <property type="entry name" value="Cell_wall_metabolism_enzyme"/>
</dbReference>
<keyword evidence="2" id="KW-0732">Signal</keyword>
<dbReference type="Gene3D" id="2.70.70.10">
    <property type="entry name" value="Glucose Permease (Domain IIA)"/>
    <property type="match status" value="1"/>
</dbReference>
<dbReference type="GO" id="GO:0004222">
    <property type="term" value="F:metalloendopeptidase activity"/>
    <property type="evidence" value="ECO:0007669"/>
    <property type="project" value="TreeGrafter"/>
</dbReference>
<comment type="caution">
    <text evidence="4">The sequence shown here is derived from an EMBL/GenBank/DDBJ whole genome shotgun (WGS) entry which is preliminary data.</text>
</comment>
<feature type="compositionally biased region" description="Pro residues" evidence="1">
    <location>
        <begin position="40"/>
        <end position="53"/>
    </location>
</feature>
<feature type="compositionally biased region" description="Acidic residues" evidence="1">
    <location>
        <begin position="83"/>
        <end position="117"/>
    </location>
</feature>
<dbReference type="Pfam" id="PF01551">
    <property type="entry name" value="Peptidase_M23"/>
    <property type="match status" value="1"/>
</dbReference>
<dbReference type="InterPro" id="IPR011055">
    <property type="entry name" value="Dup_hybrid_motif"/>
</dbReference>
<dbReference type="PATRIC" id="fig|1280948.3.peg.412"/>
<protein>
    <recommendedName>
        <fullName evidence="3">M23ase beta-sheet core domain-containing protein</fullName>
    </recommendedName>
</protein>
<feature type="compositionally biased region" description="Acidic residues" evidence="1">
    <location>
        <begin position="123"/>
        <end position="169"/>
    </location>
</feature>
<dbReference type="PANTHER" id="PTHR21666">
    <property type="entry name" value="PEPTIDASE-RELATED"/>
    <property type="match status" value="1"/>
</dbReference>
<reference evidence="4 5" key="1">
    <citation type="journal article" date="2014" name="Antonie Van Leeuwenhoek">
        <title>Hyphomonas beringensis sp. nov. and Hyphomonas chukchiensis sp. nov., isolated from surface seawater of the Bering Sea and Chukchi Sea.</title>
        <authorList>
            <person name="Li C."/>
            <person name="Lai Q."/>
            <person name="Li G."/>
            <person name="Dong C."/>
            <person name="Wang J."/>
            <person name="Liao Y."/>
            <person name="Shao Z."/>
        </authorList>
    </citation>
    <scope>NUCLEOTIDE SEQUENCE [LARGE SCALE GENOMIC DNA]</scope>
    <source>
        <strain evidence="4 5">22II1-22F38</strain>
    </source>
</reference>
<dbReference type="RefSeq" id="WP_051602398.1">
    <property type="nucleotide sequence ID" value="NZ_AWFH01000001.1"/>
</dbReference>
<dbReference type="PANTHER" id="PTHR21666:SF270">
    <property type="entry name" value="MUREIN HYDROLASE ACTIVATOR ENVC"/>
    <property type="match status" value="1"/>
</dbReference>
<dbReference type="CDD" id="cd12797">
    <property type="entry name" value="M23_peptidase"/>
    <property type="match status" value="1"/>
</dbReference>
<accession>A0A059ECE5</accession>
<dbReference type="PROSITE" id="PS51257">
    <property type="entry name" value="PROKAR_LIPOPROTEIN"/>
    <property type="match status" value="1"/>
</dbReference>
<evidence type="ECO:0000313" key="5">
    <source>
        <dbReference type="Proteomes" id="UP000024547"/>
    </source>
</evidence>
<keyword evidence="5" id="KW-1185">Reference proteome</keyword>
<dbReference type="InterPro" id="IPR016047">
    <property type="entry name" value="M23ase_b-sheet_dom"/>
</dbReference>
<evidence type="ECO:0000256" key="1">
    <source>
        <dbReference type="SAM" id="MobiDB-lite"/>
    </source>
</evidence>
<evidence type="ECO:0000313" key="4">
    <source>
        <dbReference type="EMBL" id="KCZ65197.1"/>
    </source>
</evidence>
<name>A0A059ECE5_9PROT</name>
<gene>
    <name evidence="4" type="ORF">HY36_02095</name>
</gene>